<evidence type="ECO:0000256" key="1">
    <source>
        <dbReference type="SAM" id="Phobius"/>
    </source>
</evidence>
<reference evidence="2 3" key="1">
    <citation type="submission" date="2018-06" db="EMBL/GenBank/DDBJ databases">
        <title>Genomic Encyclopedia of Archaeal and Bacterial Type Strains, Phase II (KMG-II): from individual species to whole genera.</title>
        <authorList>
            <person name="Goeker M."/>
        </authorList>
    </citation>
    <scope>NUCLEOTIDE SEQUENCE [LARGE SCALE GENOMIC DNA]</scope>
    <source>
        <strain evidence="2 3">DSM 13087</strain>
    </source>
</reference>
<dbReference type="EMBL" id="QKZQ01000010">
    <property type="protein sequence ID" value="PZX41972.1"/>
    <property type="molecule type" value="Genomic_DNA"/>
</dbReference>
<sequence length="228" mass="25258">MFILCPDTVANRTALDIRWLPRRFLGRTILWPRQGGWRLWLRVVFETEVLRYALALLPFVVAALVWQDYAIIIAKAPILMLIVIYLVEARLLRATPAQRAALVSDAQADSGLDMLRARARAILTKIAAGRGLQSGCLHLVIEQSDLLRVAPLSLVSVQSDEGPELLALDAGERALIADMLFAPPLTERQLQRIGLARKIEIHDLTFEPVQVSAHARMAALMAARSAGE</sequence>
<evidence type="ECO:0000313" key="3">
    <source>
        <dbReference type="Proteomes" id="UP000249364"/>
    </source>
</evidence>
<comment type="caution">
    <text evidence="2">The sequence shown here is derived from an EMBL/GenBank/DDBJ whole genome shotgun (WGS) entry which is preliminary data.</text>
</comment>
<gene>
    <name evidence="2" type="ORF">LY56_02264</name>
</gene>
<keyword evidence="1" id="KW-1133">Transmembrane helix</keyword>
<name>A0A2W7RV16_9RHOB</name>
<accession>A0A2W7RV16</accession>
<keyword evidence="1" id="KW-0472">Membrane</keyword>
<organism evidence="2 3">
    <name type="scientific">Roseinatronobacter thiooxidans</name>
    <dbReference type="NCBI Taxonomy" id="121821"/>
    <lineage>
        <taxon>Bacteria</taxon>
        <taxon>Pseudomonadati</taxon>
        <taxon>Pseudomonadota</taxon>
        <taxon>Alphaproteobacteria</taxon>
        <taxon>Rhodobacterales</taxon>
        <taxon>Paracoccaceae</taxon>
        <taxon>Roseinatronobacter</taxon>
    </lineage>
</organism>
<dbReference type="STRING" id="121821.GCA_001870675_03228"/>
<feature type="transmembrane region" description="Helical" evidence="1">
    <location>
        <begin position="49"/>
        <end position="66"/>
    </location>
</feature>
<dbReference type="OrthoDB" id="7852511at2"/>
<evidence type="ECO:0000313" key="2">
    <source>
        <dbReference type="EMBL" id="PZX41972.1"/>
    </source>
</evidence>
<feature type="transmembrane region" description="Helical" evidence="1">
    <location>
        <begin position="72"/>
        <end position="92"/>
    </location>
</feature>
<proteinExistence type="predicted"/>
<keyword evidence="3" id="KW-1185">Reference proteome</keyword>
<dbReference type="AlphaFoldDB" id="A0A2W7RV16"/>
<dbReference type="Proteomes" id="UP000249364">
    <property type="component" value="Unassembled WGS sequence"/>
</dbReference>
<keyword evidence="1" id="KW-0812">Transmembrane</keyword>
<dbReference type="RefSeq" id="WP_071471009.1">
    <property type="nucleotide sequence ID" value="NZ_MEHT01000046.1"/>
</dbReference>
<protein>
    <submittedName>
        <fullName evidence="2">Uncharacterized protein</fullName>
    </submittedName>
</protein>